<evidence type="ECO:0000313" key="15">
    <source>
        <dbReference type="EMBL" id="MFC4804045.1"/>
    </source>
</evidence>
<comment type="function">
    <text evidence="13">DNA-dependent ATPase involved in processing of recombination intermediates, plays a role in repairing DNA breaks. Stimulates the branch migration of RecA-mediated strand transfer reactions, allowing the 3' invading strand to extend heteroduplex DNA faster. Binds ssDNA in the presence of ADP but not other nucleotides, has ATPase activity that is stimulated by ssDNA and various branched DNA structures, but inhibited by SSB. Does not have RecA's homology-searching function.</text>
</comment>
<keyword evidence="3 11" id="KW-0227">DNA damage</keyword>
<keyword evidence="16" id="KW-1185">Reference proteome</keyword>
<dbReference type="InterPro" id="IPR020588">
    <property type="entry name" value="RecA_ATP-bd"/>
</dbReference>
<feature type="binding site" evidence="11">
    <location>
        <begin position="96"/>
        <end position="103"/>
    </location>
    <ligand>
        <name>ATP</name>
        <dbReference type="ChEBI" id="CHEBI:30616"/>
    </ligand>
</feature>
<keyword evidence="1 11" id="KW-0479">Metal-binding</keyword>
<proteinExistence type="inferred from homology"/>
<dbReference type="PROSITE" id="PS50162">
    <property type="entry name" value="RECA_2"/>
    <property type="match status" value="1"/>
</dbReference>
<dbReference type="Pfam" id="PF13481">
    <property type="entry name" value="AAA_25"/>
    <property type="match status" value="1"/>
</dbReference>
<dbReference type="PANTHER" id="PTHR32472:SF10">
    <property type="entry name" value="DNA REPAIR PROTEIN RADA-LIKE PROTEIN"/>
    <property type="match status" value="1"/>
</dbReference>
<sequence length="454" mass="49885">MAKLKQIYICQSCGLESSSWYGICPECNAYGSFEEEIVSAKVLKSKEKKAGSLSSRAISISSISHKDEVRFSTGIGEFDRVLGGGIVKGSLVLVGGEPGIGKSTLLLQVAYNISRTKKVLYVSGEESELQIKLRSNRLFSSSFEMMICNTNEFEQLESEINNHGSDFVIVDSIQTISAKELNSIQGSVSQVKEVTSRLMELAKSRGISVFVVGHVTKEGNLAGPKVLEHLVDTVIYFEGERYHSYRMIRAVKNRFGSTNELGVFEMTGEGLKEIINPSALMLSEKPINTPGSVIVATMEGSRPIMNEVQALTSQSFFPVPRRTATGVDYNRMNMLLAVLEKRAGFQIQNHDIYVNLTGGFRNNEPSIDLAILIAVASSYRTIPVGEDTVIFGEVGLTGEIRSVHNANKRIAEAEKLGFKKVVLPFNQVKGFDKSNMELIGVRSVDQAIKKIFGR</sequence>
<feature type="region of interest" description="Lon-protease-like" evidence="11">
    <location>
        <begin position="351"/>
        <end position="454"/>
    </location>
</feature>
<dbReference type="SUPFAM" id="SSF54211">
    <property type="entry name" value="Ribosomal protein S5 domain 2-like"/>
    <property type="match status" value="1"/>
</dbReference>
<name>A0ABV9QJW3_9FIRM</name>
<evidence type="ECO:0000256" key="2">
    <source>
        <dbReference type="ARBA" id="ARBA00022741"/>
    </source>
</evidence>
<evidence type="ECO:0000256" key="6">
    <source>
        <dbReference type="ARBA" id="ARBA00022833"/>
    </source>
</evidence>
<dbReference type="Pfam" id="PF13541">
    <property type="entry name" value="ChlI"/>
    <property type="match status" value="1"/>
</dbReference>
<dbReference type="EMBL" id="JBHSHL010000009">
    <property type="protein sequence ID" value="MFC4804045.1"/>
    <property type="molecule type" value="Genomic_DNA"/>
</dbReference>
<dbReference type="SMART" id="SM00382">
    <property type="entry name" value="AAA"/>
    <property type="match status" value="1"/>
</dbReference>
<keyword evidence="6 13" id="KW-0862">Zinc</keyword>
<comment type="domain">
    <text evidence="11">The middle region has homology to RecA with ATPase motifs including the RadA KNRFG motif, while the C-terminus is homologous to Lon protease.</text>
</comment>
<keyword evidence="10 11" id="KW-0234">DNA repair</keyword>
<dbReference type="InterPro" id="IPR003593">
    <property type="entry name" value="AAA+_ATPase"/>
</dbReference>
<evidence type="ECO:0000256" key="8">
    <source>
        <dbReference type="ARBA" id="ARBA00023016"/>
    </source>
</evidence>
<gene>
    <name evidence="11 15" type="primary">radA</name>
    <name evidence="15" type="ORF">ACFO4R_03020</name>
</gene>
<dbReference type="PANTHER" id="PTHR32472">
    <property type="entry name" value="DNA REPAIR PROTEIN RADA"/>
    <property type="match status" value="1"/>
</dbReference>
<evidence type="ECO:0000259" key="14">
    <source>
        <dbReference type="PROSITE" id="PS50162"/>
    </source>
</evidence>
<dbReference type="Gene3D" id="3.40.50.300">
    <property type="entry name" value="P-loop containing nucleotide triphosphate hydrolases"/>
    <property type="match status" value="1"/>
</dbReference>
<feature type="short sequence motif" description="RadA KNRFG motif" evidence="11">
    <location>
        <begin position="252"/>
        <end position="256"/>
    </location>
</feature>
<comment type="caution">
    <text evidence="15">The sequence shown here is derived from an EMBL/GenBank/DDBJ whole genome shotgun (WGS) entry which is preliminary data.</text>
</comment>
<keyword evidence="2 11" id="KW-0547">Nucleotide-binding</keyword>
<comment type="function">
    <text evidence="11">Plays a role in repairing double-strand DNA breaks, probably involving stabilizing or processing branched DNA or blocked replication forks.</text>
</comment>
<evidence type="ECO:0000256" key="12">
    <source>
        <dbReference type="NCBIfam" id="TIGR00416"/>
    </source>
</evidence>
<evidence type="ECO:0000256" key="11">
    <source>
        <dbReference type="HAMAP-Rule" id="MF_01498"/>
    </source>
</evidence>
<keyword evidence="7 11" id="KW-0067">ATP-binding</keyword>
<dbReference type="Gene3D" id="3.30.230.10">
    <property type="match status" value="1"/>
</dbReference>
<comment type="similarity">
    <text evidence="11 13">Belongs to the RecA family. RadA subfamily.</text>
</comment>
<dbReference type="CDD" id="cd01121">
    <property type="entry name" value="RadA_SMS_N"/>
    <property type="match status" value="1"/>
</dbReference>
<dbReference type="PRINTS" id="PR01874">
    <property type="entry name" value="DNAREPAIRADA"/>
</dbReference>
<evidence type="ECO:0000256" key="5">
    <source>
        <dbReference type="ARBA" id="ARBA00022801"/>
    </source>
</evidence>
<evidence type="ECO:0000256" key="1">
    <source>
        <dbReference type="ARBA" id="ARBA00022723"/>
    </source>
</evidence>
<dbReference type="Pfam" id="PF18073">
    <property type="entry name" value="Zn_ribbon_LapB"/>
    <property type="match status" value="1"/>
</dbReference>
<keyword evidence="8 11" id="KW-0346">Stress response</keyword>
<evidence type="ECO:0000256" key="9">
    <source>
        <dbReference type="ARBA" id="ARBA00023125"/>
    </source>
</evidence>
<dbReference type="SUPFAM" id="SSF52540">
    <property type="entry name" value="P-loop containing nucleoside triphosphate hydrolases"/>
    <property type="match status" value="1"/>
</dbReference>
<dbReference type="RefSeq" id="WP_379787530.1">
    <property type="nucleotide sequence ID" value="NZ_JBHSHL010000009.1"/>
</dbReference>
<evidence type="ECO:0000256" key="3">
    <source>
        <dbReference type="ARBA" id="ARBA00022763"/>
    </source>
</evidence>
<dbReference type="InterPro" id="IPR014721">
    <property type="entry name" value="Ribsml_uS5_D2-typ_fold_subgr"/>
</dbReference>
<evidence type="ECO:0000256" key="4">
    <source>
        <dbReference type="ARBA" id="ARBA00022771"/>
    </source>
</evidence>
<evidence type="ECO:0000313" key="16">
    <source>
        <dbReference type="Proteomes" id="UP001595916"/>
    </source>
</evidence>
<accession>A0ABV9QJW3</accession>
<dbReference type="InterPro" id="IPR020568">
    <property type="entry name" value="Ribosomal_Su5_D2-typ_SF"/>
</dbReference>
<keyword evidence="4 13" id="KW-0863">Zinc-finger</keyword>
<keyword evidence="9 11" id="KW-0238">DNA-binding</keyword>
<dbReference type="InterPro" id="IPR041166">
    <property type="entry name" value="Rubredoxin_2"/>
</dbReference>
<evidence type="ECO:0000256" key="13">
    <source>
        <dbReference type="RuleBase" id="RU003555"/>
    </source>
</evidence>
<protein>
    <recommendedName>
        <fullName evidence="11 12">DNA repair protein RadA</fullName>
    </recommendedName>
</protein>
<organism evidence="15 16">
    <name type="scientific">Filifactor villosus</name>
    <dbReference type="NCBI Taxonomy" id="29374"/>
    <lineage>
        <taxon>Bacteria</taxon>
        <taxon>Bacillati</taxon>
        <taxon>Bacillota</taxon>
        <taxon>Clostridia</taxon>
        <taxon>Peptostreptococcales</taxon>
        <taxon>Filifactoraceae</taxon>
        <taxon>Filifactor</taxon>
    </lineage>
</organism>
<feature type="domain" description="RecA family profile 1" evidence="14">
    <location>
        <begin position="67"/>
        <end position="215"/>
    </location>
</feature>
<dbReference type="InterPro" id="IPR004504">
    <property type="entry name" value="DNA_repair_RadA"/>
</dbReference>
<dbReference type="HAMAP" id="MF_01498">
    <property type="entry name" value="RadA_bact"/>
    <property type="match status" value="1"/>
</dbReference>
<dbReference type="Proteomes" id="UP001595916">
    <property type="component" value="Unassembled WGS sequence"/>
</dbReference>
<dbReference type="InterPro" id="IPR027417">
    <property type="entry name" value="P-loop_NTPase"/>
</dbReference>
<keyword evidence="5" id="KW-0378">Hydrolase</keyword>
<reference evidence="16" key="1">
    <citation type="journal article" date="2019" name="Int. J. Syst. Evol. Microbiol.">
        <title>The Global Catalogue of Microorganisms (GCM) 10K type strain sequencing project: providing services to taxonomists for standard genome sequencing and annotation.</title>
        <authorList>
            <consortium name="The Broad Institute Genomics Platform"/>
            <consortium name="The Broad Institute Genome Sequencing Center for Infectious Disease"/>
            <person name="Wu L."/>
            <person name="Ma J."/>
        </authorList>
    </citation>
    <scope>NUCLEOTIDE SEQUENCE [LARGE SCALE GENOMIC DNA]</scope>
    <source>
        <strain evidence="16">CCUG 46385</strain>
    </source>
</reference>
<evidence type="ECO:0000256" key="7">
    <source>
        <dbReference type="ARBA" id="ARBA00022840"/>
    </source>
</evidence>
<evidence type="ECO:0000256" key="10">
    <source>
        <dbReference type="ARBA" id="ARBA00023204"/>
    </source>
</evidence>
<dbReference type="NCBIfam" id="TIGR00416">
    <property type="entry name" value="sms"/>
    <property type="match status" value="1"/>
</dbReference>